<dbReference type="PROSITE" id="PS50850">
    <property type="entry name" value="MFS"/>
    <property type="match status" value="1"/>
</dbReference>
<evidence type="ECO:0000256" key="2">
    <source>
        <dbReference type="ARBA" id="ARBA00006829"/>
    </source>
</evidence>
<dbReference type="InParanoid" id="A0A177CI25"/>
<feature type="domain" description="Major facilitator superfamily (MFS) profile" evidence="9">
    <location>
        <begin position="19"/>
        <end position="464"/>
    </location>
</feature>
<feature type="transmembrane region" description="Helical" evidence="8">
    <location>
        <begin position="93"/>
        <end position="114"/>
    </location>
</feature>
<feature type="transmembrane region" description="Helical" evidence="8">
    <location>
        <begin position="178"/>
        <end position="198"/>
    </location>
</feature>
<dbReference type="InterPro" id="IPR036259">
    <property type="entry name" value="MFS_trans_sf"/>
</dbReference>
<comment type="similarity">
    <text evidence="2">Belongs to the major facilitator superfamily. Vesicular transporter family.</text>
</comment>
<feature type="transmembrane region" description="Helical" evidence="8">
    <location>
        <begin position="439"/>
        <end position="460"/>
    </location>
</feature>
<keyword evidence="5 8" id="KW-1133">Transmembrane helix</keyword>
<evidence type="ECO:0000256" key="5">
    <source>
        <dbReference type="ARBA" id="ARBA00022989"/>
    </source>
</evidence>
<evidence type="ECO:0000256" key="1">
    <source>
        <dbReference type="ARBA" id="ARBA00004141"/>
    </source>
</evidence>
<evidence type="ECO:0000256" key="6">
    <source>
        <dbReference type="ARBA" id="ARBA00023136"/>
    </source>
</evidence>
<feature type="transmembrane region" description="Helical" evidence="8">
    <location>
        <begin position="299"/>
        <end position="319"/>
    </location>
</feature>
<evidence type="ECO:0000256" key="7">
    <source>
        <dbReference type="SAM" id="MobiDB-lite"/>
    </source>
</evidence>
<evidence type="ECO:0000313" key="10">
    <source>
        <dbReference type="EMBL" id="OAG07155.1"/>
    </source>
</evidence>
<feature type="compositionally biased region" description="Polar residues" evidence="7">
    <location>
        <begin position="209"/>
        <end position="225"/>
    </location>
</feature>
<dbReference type="PANTHER" id="PTHR23506">
    <property type="entry name" value="GH10249P"/>
    <property type="match status" value="1"/>
</dbReference>
<keyword evidence="6 8" id="KW-0472">Membrane</keyword>
<sequence>MSDEDVSERRSWRKSKTLVVFTATLGLFTENFLYGFIVPILPYMIEKRLCLDPAFTQRFTTELLFILGLISIPAAPIIGHFADKTTSRKIPLLISLVGCTVGTLLVALTPSVWAVYVGRILQGISGTGAWIVGFAMLTDAAGSKHLGKALGFSGSFITAGVLSGPVISGAFLQWFGYWAAWSVPLALIAICFVARLAIVEERRPDQLKTSTISAEAQAHNETSPLLSPEGSDQDEAAASSQEEAKVPPTRGFYAIMFSKGATYAALLNVTAFSMIISGFDTTLPLHLRQEFGWRPAPIGSIFLGIQIPSMILAPFVGWLRDRIGLRWPTTLGWALSTPLFWFLGVPGKDNFLGVGDGAKGQAAFVAATIGVGIIWSFVRGAGTFQLTTIMHELKAQDPNIFGPGGGSSRTFSMTETSFAIGLVLGPLITGALADAFGFYYATSALACVSVVASISSWMFFTHKAPVREPEADGGL</sequence>
<dbReference type="EMBL" id="KV441551">
    <property type="protein sequence ID" value="OAG07155.1"/>
    <property type="molecule type" value="Genomic_DNA"/>
</dbReference>
<dbReference type="InterPro" id="IPR050930">
    <property type="entry name" value="MFS_Vesicular_Transporter"/>
</dbReference>
<feature type="region of interest" description="Disordered" evidence="7">
    <location>
        <begin position="209"/>
        <end position="244"/>
    </location>
</feature>
<dbReference type="SUPFAM" id="SSF103473">
    <property type="entry name" value="MFS general substrate transporter"/>
    <property type="match status" value="1"/>
</dbReference>
<comment type="subcellular location">
    <subcellularLocation>
        <location evidence="1">Membrane</location>
        <topology evidence="1">Multi-pass membrane protein</topology>
    </subcellularLocation>
</comment>
<dbReference type="PRINTS" id="PR01035">
    <property type="entry name" value="TCRTETA"/>
</dbReference>
<feature type="transmembrane region" description="Helical" evidence="8">
    <location>
        <begin position="18"/>
        <end position="43"/>
    </location>
</feature>
<keyword evidence="3" id="KW-0813">Transport</keyword>
<feature type="transmembrane region" description="Helical" evidence="8">
    <location>
        <begin position="331"/>
        <end position="348"/>
    </location>
</feature>
<organism evidence="10 11">
    <name type="scientific">Paraphaeosphaeria sporulosa</name>
    <dbReference type="NCBI Taxonomy" id="1460663"/>
    <lineage>
        <taxon>Eukaryota</taxon>
        <taxon>Fungi</taxon>
        <taxon>Dikarya</taxon>
        <taxon>Ascomycota</taxon>
        <taxon>Pezizomycotina</taxon>
        <taxon>Dothideomycetes</taxon>
        <taxon>Pleosporomycetidae</taxon>
        <taxon>Pleosporales</taxon>
        <taxon>Massarineae</taxon>
        <taxon>Didymosphaeriaceae</taxon>
        <taxon>Paraphaeosphaeria</taxon>
    </lineage>
</organism>
<gene>
    <name evidence="10" type="ORF">CC84DRAFT_1163377</name>
</gene>
<feature type="transmembrane region" description="Helical" evidence="8">
    <location>
        <begin position="416"/>
        <end position="433"/>
    </location>
</feature>
<dbReference type="RefSeq" id="XP_018037520.1">
    <property type="nucleotide sequence ID" value="XM_018178252.1"/>
</dbReference>
<feature type="transmembrane region" description="Helical" evidence="8">
    <location>
        <begin position="63"/>
        <end position="81"/>
    </location>
</feature>
<dbReference type="Proteomes" id="UP000077069">
    <property type="component" value="Unassembled WGS sequence"/>
</dbReference>
<evidence type="ECO:0000313" key="11">
    <source>
        <dbReference type="Proteomes" id="UP000077069"/>
    </source>
</evidence>
<dbReference type="GeneID" id="28761738"/>
<evidence type="ECO:0000256" key="4">
    <source>
        <dbReference type="ARBA" id="ARBA00022692"/>
    </source>
</evidence>
<feature type="transmembrane region" description="Helical" evidence="8">
    <location>
        <begin position="120"/>
        <end position="137"/>
    </location>
</feature>
<dbReference type="InterPro" id="IPR020846">
    <property type="entry name" value="MFS_dom"/>
</dbReference>
<name>A0A177CI25_9PLEO</name>
<dbReference type="GO" id="GO:0016020">
    <property type="term" value="C:membrane"/>
    <property type="evidence" value="ECO:0007669"/>
    <property type="project" value="UniProtKB-SubCell"/>
</dbReference>
<dbReference type="STRING" id="1460663.A0A177CI25"/>
<evidence type="ECO:0000256" key="3">
    <source>
        <dbReference type="ARBA" id="ARBA00022448"/>
    </source>
</evidence>
<dbReference type="InterPro" id="IPR001958">
    <property type="entry name" value="Tet-R_TetA/multi-R_MdtG-like"/>
</dbReference>
<dbReference type="Pfam" id="PF07690">
    <property type="entry name" value="MFS_1"/>
    <property type="match status" value="1"/>
</dbReference>
<dbReference type="CDD" id="cd17325">
    <property type="entry name" value="MFS_MdtG_SLC18_like"/>
    <property type="match status" value="1"/>
</dbReference>
<dbReference type="OrthoDB" id="5086884at2759"/>
<dbReference type="Gene3D" id="1.20.1250.20">
    <property type="entry name" value="MFS general substrate transporter like domains"/>
    <property type="match status" value="2"/>
</dbReference>
<feature type="transmembrane region" description="Helical" evidence="8">
    <location>
        <begin position="360"/>
        <end position="378"/>
    </location>
</feature>
<protein>
    <submittedName>
        <fullName evidence="10">MFS general substrate transporter</fullName>
    </submittedName>
</protein>
<proteinExistence type="inferred from homology"/>
<dbReference type="InterPro" id="IPR011701">
    <property type="entry name" value="MFS"/>
</dbReference>
<dbReference type="AlphaFoldDB" id="A0A177CI25"/>
<feature type="transmembrane region" description="Helical" evidence="8">
    <location>
        <begin position="149"/>
        <end position="172"/>
    </location>
</feature>
<accession>A0A177CI25</accession>
<feature type="transmembrane region" description="Helical" evidence="8">
    <location>
        <begin position="260"/>
        <end position="279"/>
    </location>
</feature>
<dbReference type="GO" id="GO:0022857">
    <property type="term" value="F:transmembrane transporter activity"/>
    <property type="evidence" value="ECO:0007669"/>
    <property type="project" value="InterPro"/>
</dbReference>
<reference evidence="10 11" key="1">
    <citation type="submission" date="2016-05" db="EMBL/GenBank/DDBJ databases">
        <title>Comparative analysis of secretome profiles of manganese(II)-oxidizing ascomycete fungi.</title>
        <authorList>
            <consortium name="DOE Joint Genome Institute"/>
            <person name="Zeiner C.A."/>
            <person name="Purvine S.O."/>
            <person name="Zink E.M."/>
            <person name="Wu S."/>
            <person name="Pasa-Tolic L."/>
            <person name="Chaput D.L."/>
            <person name="Haridas S."/>
            <person name="Grigoriev I.V."/>
            <person name="Santelli C.M."/>
            <person name="Hansel C.M."/>
        </authorList>
    </citation>
    <scope>NUCLEOTIDE SEQUENCE [LARGE SCALE GENOMIC DNA]</scope>
    <source>
        <strain evidence="10 11">AP3s5-JAC2a</strain>
    </source>
</reference>
<evidence type="ECO:0000256" key="8">
    <source>
        <dbReference type="SAM" id="Phobius"/>
    </source>
</evidence>
<dbReference type="PANTHER" id="PTHR23506:SF35">
    <property type="entry name" value="MAJOR FACILITATOR SUPERFAMILY (MFS) PROFILE DOMAIN-CONTAINING PROTEIN-RELATED"/>
    <property type="match status" value="1"/>
</dbReference>
<evidence type="ECO:0000259" key="9">
    <source>
        <dbReference type="PROSITE" id="PS50850"/>
    </source>
</evidence>
<keyword evidence="4 8" id="KW-0812">Transmembrane</keyword>
<keyword evidence="11" id="KW-1185">Reference proteome</keyword>